<dbReference type="PANTHER" id="PTHR12015">
    <property type="entry name" value="SMALL INDUCIBLE CYTOKINE A"/>
    <property type="match status" value="1"/>
</dbReference>
<dbReference type="AlphaFoldDB" id="A0A4W5JF66"/>
<name>A0A4W5JF66_9TELE</name>
<proteinExistence type="inferred from homology"/>
<dbReference type="SUPFAM" id="SSF54117">
    <property type="entry name" value="Interleukin 8-like chemokines"/>
    <property type="match status" value="1"/>
</dbReference>
<comment type="subcellular location">
    <subcellularLocation>
        <location evidence="4">Secreted</location>
    </subcellularLocation>
</comment>
<sequence>MVSAMDSTKILFSVLFLYVCYQVAQGQMVMDCCLEVSQKEIPSRIVTGYQSQVMGQGCSIDAMVFSTRKGRNLCAPIGLAWVTNLMKHTDKLTKMCHDTNFKVCCSHLDCMLSSMSALPVQHLQ</sequence>
<evidence type="ECO:0000256" key="3">
    <source>
        <dbReference type="ARBA" id="ARBA00023157"/>
    </source>
</evidence>
<dbReference type="PANTHER" id="PTHR12015:SF108">
    <property type="entry name" value="C-C MOTIF CHEMOKINE 20"/>
    <property type="match status" value="1"/>
</dbReference>
<dbReference type="Gene3D" id="2.40.50.40">
    <property type="match status" value="1"/>
</dbReference>
<dbReference type="GO" id="GO:0008009">
    <property type="term" value="F:chemokine activity"/>
    <property type="evidence" value="ECO:0007669"/>
    <property type="project" value="InterPro"/>
</dbReference>
<feature type="chain" id="PRO_5021486009" description="C-C motif chemokine" evidence="4">
    <location>
        <begin position="27"/>
        <end position="124"/>
    </location>
</feature>
<keyword evidence="3" id="KW-1015">Disulfide bond</keyword>
<keyword evidence="7" id="KW-1185">Reference proteome</keyword>
<dbReference type="Pfam" id="PF00048">
    <property type="entry name" value="IL8"/>
    <property type="match status" value="1"/>
</dbReference>
<dbReference type="Proteomes" id="UP000314982">
    <property type="component" value="Unassembled WGS sequence"/>
</dbReference>
<comment type="similarity">
    <text evidence="1 4">Belongs to the intercrine beta (chemokine CC) family.</text>
</comment>
<evidence type="ECO:0000313" key="7">
    <source>
        <dbReference type="Proteomes" id="UP000314982"/>
    </source>
</evidence>
<feature type="signal peptide" evidence="4">
    <location>
        <begin position="1"/>
        <end position="26"/>
    </location>
</feature>
<organism evidence="6 7">
    <name type="scientific">Hucho hucho</name>
    <name type="common">huchen</name>
    <dbReference type="NCBI Taxonomy" id="62062"/>
    <lineage>
        <taxon>Eukaryota</taxon>
        <taxon>Metazoa</taxon>
        <taxon>Chordata</taxon>
        <taxon>Craniata</taxon>
        <taxon>Vertebrata</taxon>
        <taxon>Euteleostomi</taxon>
        <taxon>Actinopterygii</taxon>
        <taxon>Neopterygii</taxon>
        <taxon>Teleostei</taxon>
        <taxon>Protacanthopterygii</taxon>
        <taxon>Salmoniformes</taxon>
        <taxon>Salmonidae</taxon>
        <taxon>Salmoninae</taxon>
        <taxon>Hucho</taxon>
    </lineage>
</organism>
<dbReference type="PROSITE" id="PS00472">
    <property type="entry name" value="SMALL_CYTOKINES_CC"/>
    <property type="match status" value="1"/>
</dbReference>
<evidence type="ECO:0000256" key="4">
    <source>
        <dbReference type="RuleBase" id="RU361150"/>
    </source>
</evidence>
<keyword evidence="4" id="KW-0964">Secreted</keyword>
<dbReference type="SMART" id="SM00199">
    <property type="entry name" value="SCY"/>
    <property type="match status" value="1"/>
</dbReference>
<dbReference type="InterPro" id="IPR000827">
    <property type="entry name" value="Chemokine_CC_CS"/>
</dbReference>
<accession>A0A4W5JF66</accession>
<dbReference type="GO" id="GO:0006955">
    <property type="term" value="P:immune response"/>
    <property type="evidence" value="ECO:0007669"/>
    <property type="project" value="InterPro"/>
</dbReference>
<reference evidence="7" key="1">
    <citation type="submission" date="2018-06" db="EMBL/GenBank/DDBJ databases">
        <title>Genome assembly of Danube salmon.</title>
        <authorList>
            <person name="Macqueen D.J."/>
            <person name="Gundappa M.K."/>
        </authorList>
    </citation>
    <scope>NUCLEOTIDE SEQUENCE [LARGE SCALE GENOMIC DNA]</scope>
</reference>
<dbReference type="Ensembl" id="ENSHHUT00000003458.1">
    <property type="protein sequence ID" value="ENSHHUP00000003338.1"/>
    <property type="gene ID" value="ENSHHUG00000002129.1"/>
</dbReference>
<reference evidence="6" key="2">
    <citation type="submission" date="2025-08" db="UniProtKB">
        <authorList>
            <consortium name="Ensembl"/>
        </authorList>
    </citation>
    <scope>IDENTIFICATION</scope>
</reference>
<keyword evidence="2 4" id="KW-0202">Cytokine</keyword>
<reference evidence="6" key="3">
    <citation type="submission" date="2025-09" db="UniProtKB">
        <authorList>
            <consortium name="Ensembl"/>
        </authorList>
    </citation>
    <scope>IDENTIFICATION</scope>
</reference>
<evidence type="ECO:0000256" key="1">
    <source>
        <dbReference type="ARBA" id="ARBA00010868"/>
    </source>
</evidence>
<dbReference type="InterPro" id="IPR001811">
    <property type="entry name" value="Chemokine_IL8-like_dom"/>
</dbReference>
<evidence type="ECO:0000256" key="2">
    <source>
        <dbReference type="ARBA" id="ARBA00022514"/>
    </source>
</evidence>
<dbReference type="GeneTree" id="ENSGT00730000112019"/>
<feature type="domain" description="Chemokine interleukin-8-like" evidence="5">
    <location>
        <begin position="29"/>
        <end position="89"/>
    </location>
</feature>
<keyword evidence="4" id="KW-0145">Chemotaxis</keyword>
<protein>
    <recommendedName>
        <fullName evidence="4">C-C motif chemokine</fullName>
    </recommendedName>
</protein>
<dbReference type="InterPro" id="IPR036048">
    <property type="entry name" value="Interleukin_8-like_sf"/>
</dbReference>
<keyword evidence="4" id="KW-0732">Signal</keyword>
<dbReference type="STRING" id="62062.ENSHHUP00000003338"/>
<dbReference type="InterPro" id="IPR039809">
    <property type="entry name" value="Chemokine_b/g/d"/>
</dbReference>
<dbReference type="GO" id="GO:0005615">
    <property type="term" value="C:extracellular space"/>
    <property type="evidence" value="ECO:0007669"/>
    <property type="project" value="UniProtKB-KW"/>
</dbReference>
<evidence type="ECO:0000313" key="6">
    <source>
        <dbReference type="Ensembl" id="ENSHHUP00000003338.1"/>
    </source>
</evidence>
<evidence type="ECO:0000259" key="5">
    <source>
        <dbReference type="SMART" id="SM00199"/>
    </source>
</evidence>